<keyword evidence="3" id="KW-0716">Sensory transduction</keyword>
<keyword evidence="5" id="KW-0552">Olfaction</keyword>
<dbReference type="InterPro" id="IPR004117">
    <property type="entry name" value="7tm6_olfct_rcpt"/>
</dbReference>
<dbReference type="GO" id="GO:0004984">
    <property type="term" value="F:olfactory receptor activity"/>
    <property type="evidence" value="ECO:0007669"/>
    <property type="project" value="InterPro"/>
</dbReference>
<evidence type="ECO:0000256" key="1">
    <source>
        <dbReference type="ARBA" id="ARBA00004651"/>
    </source>
</evidence>
<comment type="subcellular location">
    <subcellularLocation>
        <location evidence="1">Cell membrane</location>
        <topology evidence="1">Multi-pass membrane protein</topology>
    </subcellularLocation>
</comment>
<dbReference type="OrthoDB" id="7518335at2759"/>
<keyword evidence="2" id="KW-1003">Cell membrane</keyword>
<evidence type="ECO:0000256" key="5">
    <source>
        <dbReference type="ARBA" id="ARBA00022725"/>
    </source>
</evidence>
<dbReference type="GO" id="GO:0005886">
    <property type="term" value="C:plasma membrane"/>
    <property type="evidence" value="ECO:0007669"/>
    <property type="project" value="UniProtKB-SubCell"/>
</dbReference>
<dbReference type="PANTHER" id="PTHR21137:SF35">
    <property type="entry name" value="ODORANT RECEPTOR 19A-RELATED"/>
    <property type="match status" value="1"/>
</dbReference>
<evidence type="ECO:0000313" key="11">
    <source>
        <dbReference type="Proteomes" id="UP000005205"/>
    </source>
</evidence>
<dbReference type="Proteomes" id="UP000005205">
    <property type="component" value="Unassembled WGS sequence"/>
</dbReference>
<reference evidence="10" key="2">
    <citation type="submission" date="2016-04" db="UniProtKB">
        <authorList>
            <consortium name="EnsemblMetazoa"/>
        </authorList>
    </citation>
    <scope>IDENTIFICATION</scope>
</reference>
<organism evidence="10 11">
    <name type="scientific">Atta cephalotes</name>
    <name type="common">Leafcutter ant</name>
    <dbReference type="NCBI Taxonomy" id="12957"/>
    <lineage>
        <taxon>Eukaryota</taxon>
        <taxon>Metazoa</taxon>
        <taxon>Ecdysozoa</taxon>
        <taxon>Arthropoda</taxon>
        <taxon>Hexapoda</taxon>
        <taxon>Insecta</taxon>
        <taxon>Pterygota</taxon>
        <taxon>Neoptera</taxon>
        <taxon>Endopterygota</taxon>
        <taxon>Hymenoptera</taxon>
        <taxon>Apocrita</taxon>
        <taxon>Aculeata</taxon>
        <taxon>Formicoidea</taxon>
        <taxon>Formicidae</taxon>
        <taxon>Myrmicinae</taxon>
        <taxon>Atta</taxon>
    </lineage>
</organism>
<proteinExistence type="predicted"/>
<keyword evidence="6" id="KW-1133">Transmembrane helix</keyword>
<gene>
    <name evidence="10" type="primary">105625920</name>
</gene>
<keyword evidence="8" id="KW-0675">Receptor</keyword>
<evidence type="ECO:0000256" key="8">
    <source>
        <dbReference type="ARBA" id="ARBA00023170"/>
    </source>
</evidence>
<evidence type="ECO:0000256" key="6">
    <source>
        <dbReference type="ARBA" id="ARBA00022989"/>
    </source>
</evidence>
<evidence type="ECO:0008006" key="12">
    <source>
        <dbReference type="Google" id="ProtNLM"/>
    </source>
</evidence>
<dbReference type="AlphaFoldDB" id="A0A158NYL2"/>
<dbReference type="GO" id="GO:0005549">
    <property type="term" value="F:odorant binding"/>
    <property type="evidence" value="ECO:0007669"/>
    <property type="project" value="InterPro"/>
</dbReference>
<keyword evidence="11" id="KW-1185">Reference proteome</keyword>
<evidence type="ECO:0000256" key="4">
    <source>
        <dbReference type="ARBA" id="ARBA00022692"/>
    </source>
</evidence>
<dbReference type="PANTHER" id="PTHR21137">
    <property type="entry name" value="ODORANT RECEPTOR"/>
    <property type="match status" value="1"/>
</dbReference>
<dbReference type="GO" id="GO:0007165">
    <property type="term" value="P:signal transduction"/>
    <property type="evidence" value="ECO:0007669"/>
    <property type="project" value="UniProtKB-KW"/>
</dbReference>
<protein>
    <recommendedName>
        <fullName evidence="12">Odorant receptor</fullName>
    </recommendedName>
</protein>
<keyword evidence="9" id="KW-0807">Transducer</keyword>
<name>A0A158NYL2_ATTCE</name>
<accession>A0A158NYL2</accession>
<keyword evidence="7" id="KW-0472">Membrane</keyword>
<dbReference type="Pfam" id="PF02949">
    <property type="entry name" value="7tm_6"/>
    <property type="match status" value="1"/>
</dbReference>
<dbReference type="EnsemblMetazoa" id="XM_012207230.1">
    <property type="protein sequence ID" value="XP_012062620.1"/>
    <property type="gene ID" value="LOC105625920"/>
</dbReference>
<reference evidence="11" key="1">
    <citation type="journal article" date="2011" name="PLoS Genet.">
        <title>The genome sequence of the leaf-cutter ant Atta cephalotes reveals insights into its obligate symbiotic lifestyle.</title>
        <authorList>
            <person name="Suen G."/>
            <person name="Teiling C."/>
            <person name="Li L."/>
            <person name="Holt C."/>
            <person name="Abouheif E."/>
            <person name="Bornberg-Bauer E."/>
            <person name="Bouffard P."/>
            <person name="Caldera E.J."/>
            <person name="Cash E."/>
            <person name="Cavanaugh A."/>
            <person name="Denas O."/>
            <person name="Elhaik E."/>
            <person name="Fave M.J."/>
            <person name="Gadau J."/>
            <person name="Gibson J.D."/>
            <person name="Graur D."/>
            <person name="Grubbs K.J."/>
            <person name="Hagen D.E."/>
            <person name="Harkins T.T."/>
            <person name="Helmkampf M."/>
            <person name="Hu H."/>
            <person name="Johnson B.R."/>
            <person name="Kim J."/>
            <person name="Marsh S.E."/>
            <person name="Moeller J.A."/>
            <person name="Munoz-Torres M.C."/>
            <person name="Murphy M.C."/>
            <person name="Naughton M.C."/>
            <person name="Nigam S."/>
            <person name="Overson R."/>
            <person name="Rajakumar R."/>
            <person name="Reese J.T."/>
            <person name="Scott J.J."/>
            <person name="Smith C.R."/>
            <person name="Tao S."/>
            <person name="Tsutsui N.D."/>
            <person name="Viljakainen L."/>
            <person name="Wissler L."/>
            <person name="Yandell M.D."/>
            <person name="Zimmer F."/>
            <person name="Taylor J."/>
            <person name="Slater S.C."/>
            <person name="Clifton S.W."/>
            <person name="Warren W.C."/>
            <person name="Elsik C.G."/>
            <person name="Smith C.D."/>
            <person name="Weinstock G.M."/>
            <person name="Gerardo N.M."/>
            <person name="Currie C.R."/>
        </authorList>
    </citation>
    <scope>NUCLEOTIDE SEQUENCE [LARGE SCALE GENOMIC DNA]</scope>
</reference>
<evidence type="ECO:0000256" key="7">
    <source>
        <dbReference type="ARBA" id="ARBA00023136"/>
    </source>
</evidence>
<evidence type="ECO:0000256" key="2">
    <source>
        <dbReference type="ARBA" id="ARBA00022475"/>
    </source>
</evidence>
<sequence>MRICWLVSILINTFAHMCLYCVVGEILIAKGEGIFYAVYNYTWYLRTPKEAKNLMLIMICAEKPLYITAGKIFPMTLSMFCSLIKTSAGYISVLLANR</sequence>
<evidence type="ECO:0000313" key="10">
    <source>
        <dbReference type="EnsemblMetazoa" id="XP_012062620.1"/>
    </source>
</evidence>
<keyword evidence="4" id="KW-0812">Transmembrane</keyword>
<dbReference type="InParanoid" id="A0A158NYL2"/>
<dbReference type="EMBL" id="ADTU01004020">
    <property type="status" value="NOT_ANNOTATED_CDS"/>
    <property type="molecule type" value="Genomic_DNA"/>
</dbReference>
<evidence type="ECO:0000256" key="9">
    <source>
        <dbReference type="ARBA" id="ARBA00023224"/>
    </source>
</evidence>
<dbReference type="KEGG" id="acep:105625920"/>
<evidence type="ECO:0000256" key="3">
    <source>
        <dbReference type="ARBA" id="ARBA00022606"/>
    </source>
</evidence>